<comment type="similarity">
    <text evidence="1">Belongs to the fungal fucose-specific lectin family.</text>
</comment>
<sequence>MASTKASTEAISGSTLACAYWQGSDGKSQARDSDNKGLTMQPAGHDHMRVYYVDVYGDVTQVQCNGKDWVPGSQKCFKAPRPKTPLAAVVYPDDSNTDSRPTDNPEIHIFCIDISDENTPSIQQFVKNKDSNSWSRGKDVPATGLISVSALAAVAYKGPHIRVYWQDKTHYIRQTIAEKADDSDWKVSDTKISDAAAVKGTPIAAAPQASYTTSPDITIAWHDTSHQIVATKVTSDSPTKYQFPKSYPASPTGTIAILSWSSASLWIYYDGPDDGIQRISHEYKDSVWSWKGQFNTFTGNITTPRTEGQGSLAAASFSPAKDGSVGSVFYQIPGHVDISQLRLPGT</sequence>
<evidence type="ECO:0000313" key="2">
    <source>
        <dbReference type="EMBL" id="KZS96762.1"/>
    </source>
</evidence>
<dbReference type="Gene3D" id="2.120.10.70">
    <property type="entry name" value="Fucose-specific lectin"/>
    <property type="match status" value="1"/>
</dbReference>
<name>A0A164YBL3_9AGAM</name>
<dbReference type="AlphaFoldDB" id="A0A164YBL3"/>
<accession>A0A164YBL3</accession>
<dbReference type="SUPFAM" id="SSF89372">
    <property type="entry name" value="Fucose-specific lectin"/>
    <property type="match status" value="1"/>
</dbReference>
<reference evidence="2 3" key="1">
    <citation type="journal article" date="2016" name="Mol. Biol. Evol.">
        <title>Comparative Genomics of Early-Diverging Mushroom-Forming Fungi Provides Insights into the Origins of Lignocellulose Decay Capabilities.</title>
        <authorList>
            <person name="Nagy L.G."/>
            <person name="Riley R."/>
            <person name="Tritt A."/>
            <person name="Adam C."/>
            <person name="Daum C."/>
            <person name="Floudas D."/>
            <person name="Sun H."/>
            <person name="Yadav J.S."/>
            <person name="Pangilinan J."/>
            <person name="Larsson K.H."/>
            <person name="Matsuura K."/>
            <person name="Barry K."/>
            <person name="Labutti K."/>
            <person name="Kuo R."/>
            <person name="Ohm R.A."/>
            <person name="Bhattacharya S.S."/>
            <person name="Shirouzu T."/>
            <person name="Yoshinaga Y."/>
            <person name="Martin F.M."/>
            <person name="Grigoriev I.V."/>
            <person name="Hibbett D.S."/>
        </authorList>
    </citation>
    <scope>NUCLEOTIDE SEQUENCE [LARGE SCALE GENOMIC DNA]</scope>
    <source>
        <strain evidence="2 3">HHB9708</strain>
    </source>
</reference>
<protein>
    <submittedName>
        <fullName evidence="2">Uncharacterized protein</fullName>
    </submittedName>
</protein>
<dbReference type="Pfam" id="PF07938">
    <property type="entry name" value="Fungal_lectin"/>
    <property type="match status" value="1"/>
</dbReference>
<gene>
    <name evidence="2" type="ORF">SISNIDRAFT_482558</name>
</gene>
<dbReference type="Proteomes" id="UP000076722">
    <property type="component" value="Unassembled WGS sequence"/>
</dbReference>
<dbReference type="EMBL" id="KV419398">
    <property type="protein sequence ID" value="KZS96762.1"/>
    <property type="molecule type" value="Genomic_DNA"/>
</dbReference>
<evidence type="ECO:0000256" key="1">
    <source>
        <dbReference type="ARBA" id="ARBA00009042"/>
    </source>
</evidence>
<dbReference type="InterPro" id="IPR012475">
    <property type="entry name" value="Fungal_lectin"/>
</dbReference>
<organism evidence="2 3">
    <name type="scientific">Sistotremastrum niveocremeum HHB9708</name>
    <dbReference type="NCBI Taxonomy" id="1314777"/>
    <lineage>
        <taxon>Eukaryota</taxon>
        <taxon>Fungi</taxon>
        <taxon>Dikarya</taxon>
        <taxon>Basidiomycota</taxon>
        <taxon>Agaricomycotina</taxon>
        <taxon>Agaricomycetes</taxon>
        <taxon>Sistotremastrales</taxon>
        <taxon>Sistotremastraceae</taxon>
        <taxon>Sertulicium</taxon>
        <taxon>Sertulicium niveocremeum</taxon>
    </lineage>
</organism>
<keyword evidence="3" id="KW-1185">Reference proteome</keyword>
<proteinExistence type="inferred from homology"/>
<evidence type="ECO:0000313" key="3">
    <source>
        <dbReference type="Proteomes" id="UP000076722"/>
    </source>
</evidence>